<dbReference type="InterPro" id="IPR050763">
    <property type="entry name" value="ABC_transporter_ATP-binding"/>
</dbReference>
<dbReference type="RefSeq" id="WP_368654482.1">
    <property type="nucleotide sequence ID" value="NZ_CP162599.1"/>
</dbReference>
<evidence type="ECO:0000256" key="2">
    <source>
        <dbReference type="ARBA" id="ARBA00022448"/>
    </source>
</evidence>
<dbReference type="PANTHER" id="PTHR42711:SF13">
    <property type="entry name" value="ABC TRANSPORTER, ATP-BINDING PROTEIN"/>
    <property type="match status" value="1"/>
</dbReference>
<dbReference type="InterPro" id="IPR003593">
    <property type="entry name" value="AAA+_ATPase"/>
</dbReference>
<evidence type="ECO:0000256" key="5">
    <source>
        <dbReference type="ARBA" id="ARBA00022840"/>
    </source>
</evidence>
<proteinExistence type="predicted"/>
<dbReference type="EMBL" id="CP162599">
    <property type="protein sequence ID" value="XDK33804.1"/>
    <property type="molecule type" value="Genomic_DNA"/>
</dbReference>
<evidence type="ECO:0000259" key="8">
    <source>
        <dbReference type="PROSITE" id="PS50893"/>
    </source>
</evidence>
<dbReference type="PROSITE" id="PS50893">
    <property type="entry name" value="ABC_TRANSPORTER_2"/>
    <property type="match status" value="1"/>
</dbReference>
<comment type="subcellular location">
    <subcellularLocation>
        <location evidence="1">Cell membrane</location>
    </subcellularLocation>
</comment>
<dbReference type="Gene3D" id="3.40.50.300">
    <property type="entry name" value="P-loop containing nucleotide triphosphate hydrolases"/>
    <property type="match status" value="1"/>
</dbReference>
<keyword evidence="7" id="KW-0472">Membrane</keyword>
<dbReference type="GO" id="GO:0005524">
    <property type="term" value="F:ATP binding"/>
    <property type="evidence" value="ECO:0007669"/>
    <property type="project" value="UniProtKB-KW"/>
</dbReference>
<sequence>MENVIELKNVRKLFKQQAAVEDLSFTVKKGEIFGLLGPSGSGKTTTIKMLTGQLKSTNGEMKVLEKGPNEFTSSAFKSRIGILSDNSVLYERLTVYDNLKLFCKLYDVSLDQIDYMLKEVNLAGEEKKTVSKLSKGMKQRILLAKALIHKPELVFLDEPTSALDPGNMAQIHRSLKKLNEAGTTIFLTTHNMEEATVLCDRVAFLHQGKIQELDEPGELRYKYSTHDFHVETFSGEVITLANTAENGEKIKQLIEDGQVKTMQTDNPTLGDIFLKVTGKELEE</sequence>
<dbReference type="InterPro" id="IPR027417">
    <property type="entry name" value="P-loop_NTPase"/>
</dbReference>
<evidence type="ECO:0000256" key="4">
    <source>
        <dbReference type="ARBA" id="ARBA00022741"/>
    </source>
</evidence>
<feature type="domain" description="ABC transporter" evidence="8">
    <location>
        <begin position="5"/>
        <end position="232"/>
    </location>
</feature>
<dbReference type="CDD" id="cd03230">
    <property type="entry name" value="ABC_DR_subfamily_A"/>
    <property type="match status" value="1"/>
</dbReference>
<keyword evidence="5 9" id="KW-0067">ATP-binding</keyword>
<dbReference type="InterPro" id="IPR003439">
    <property type="entry name" value="ABC_transporter-like_ATP-bd"/>
</dbReference>
<evidence type="ECO:0000313" key="9">
    <source>
        <dbReference type="EMBL" id="XDK33804.1"/>
    </source>
</evidence>
<dbReference type="AlphaFoldDB" id="A0AB39HNN0"/>
<dbReference type="PANTHER" id="PTHR42711">
    <property type="entry name" value="ABC TRANSPORTER ATP-BINDING PROTEIN"/>
    <property type="match status" value="1"/>
</dbReference>
<accession>A0AB39HNN0</accession>
<dbReference type="SUPFAM" id="SSF52540">
    <property type="entry name" value="P-loop containing nucleoside triphosphate hydrolases"/>
    <property type="match status" value="1"/>
</dbReference>
<dbReference type="Pfam" id="PF00005">
    <property type="entry name" value="ABC_tran"/>
    <property type="match status" value="1"/>
</dbReference>
<keyword evidence="4" id="KW-0547">Nucleotide-binding</keyword>
<dbReference type="SMART" id="SM00382">
    <property type="entry name" value="AAA"/>
    <property type="match status" value="1"/>
</dbReference>
<protein>
    <submittedName>
        <fullName evidence="9">ABC transporter ATP-binding protein</fullName>
    </submittedName>
</protein>
<evidence type="ECO:0000256" key="7">
    <source>
        <dbReference type="ARBA" id="ARBA00023136"/>
    </source>
</evidence>
<dbReference type="InterPro" id="IPR017871">
    <property type="entry name" value="ABC_transporter-like_CS"/>
</dbReference>
<reference evidence="9" key="1">
    <citation type="submission" date="2024-07" db="EMBL/GenBank/DDBJ databases">
        <title>Halotolerant mesophilic bacterium Ornithinibacillus sp. 4-3, sp. nov., isolated from soil.</title>
        <authorList>
            <person name="Sidarenka A.V."/>
            <person name="Guliayeva D.E."/>
            <person name="Leanovich S.I."/>
            <person name="Hileuskaya K.S."/>
            <person name="Akhremchuk A.E."/>
            <person name="Sikolenko M.A."/>
            <person name="Valentovich L.N."/>
        </authorList>
    </citation>
    <scope>NUCLEOTIDE SEQUENCE</scope>
    <source>
        <strain evidence="9">4-3</strain>
    </source>
</reference>
<evidence type="ECO:0000256" key="1">
    <source>
        <dbReference type="ARBA" id="ARBA00004236"/>
    </source>
</evidence>
<keyword evidence="2" id="KW-0813">Transport</keyword>
<gene>
    <name evidence="9" type="ORF">AB4Y30_05475</name>
</gene>
<organism evidence="9">
    <name type="scientific">Ornithinibacillus sp. 4-3</name>
    <dbReference type="NCBI Taxonomy" id="3231488"/>
    <lineage>
        <taxon>Bacteria</taxon>
        <taxon>Bacillati</taxon>
        <taxon>Bacillota</taxon>
        <taxon>Bacilli</taxon>
        <taxon>Bacillales</taxon>
        <taxon>Bacillaceae</taxon>
        <taxon>Ornithinibacillus</taxon>
    </lineage>
</organism>
<name>A0AB39HNN0_9BACI</name>
<dbReference type="FunFam" id="3.40.50.300:FF:000589">
    <property type="entry name" value="ABC transporter, ATP-binding subunit"/>
    <property type="match status" value="1"/>
</dbReference>
<keyword evidence="3" id="KW-1003">Cell membrane</keyword>
<evidence type="ECO:0000256" key="3">
    <source>
        <dbReference type="ARBA" id="ARBA00022475"/>
    </source>
</evidence>
<evidence type="ECO:0000256" key="6">
    <source>
        <dbReference type="ARBA" id="ARBA00022967"/>
    </source>
</evidence>
<dbReference type="GO" id="GO:0016887">
    <property type="term" value="F:ATP hydrolysis activity"/>
    <property type="evidence" value="ECO:0007669"/>
    <property type="project" value="InterPro"/>
</dbReference>
<dbReference type="GO" id="GO:0005886">
    <property type="term" value="C:plasma membrane"/>
    <property type="evidence" value="ECO:0007669"/>
    <property type="project" value="UniProtKB-SubCell"/>
</dbReference>
<keyword evidence="6" id="KW-1278">Translocase</keyword>
<dbReference type="PROSITE" id="PS00211">
    <property type="entry name" value="ABC_TRANSPORTER_1"/>
    <property type="match status" value="1"/>
</dbReference>